<evidence type="ECO:0000313" key="2">
    <source>
        <dbReference type="Proteomes" id="UP001500751"/>
    </source>
</evidence>
<proteinExistence type="predicted"/>
<dbReference type="Proteomes" id="UP001500751">
    <property type="component" value="Unassembled WGS sequence"/>
</dbReference>
<gene>
    <name evidence="1" type="ORF">GCM10009839_54140</name>
</gene>
<evidence type="ECO:0008006" key="3">
    <source>
        <dbReference type="Google" id="ProtNLM"/>
    </source>
</evidence>
<accession>A0ABN2UU97</accession>
<protein>
    <recommendedName>
        <fullName evidence="3">LuxR family transcriptional regulator</fullName>
    </recommendedName>
</protein>
<dbReference type="EMBL" id="BAAAQN010000036">
    <property type="protein sequence ID" value="GAA2043917.1"/>
    <property type="molecule type" value="Genomic_DNA"/>
</dbReference>
<evidence type="ECO:0000313" key="1">
    <source>
        <dbReference type="EMBL" id="GAA2043917.1"/>
    </source>
</evidence>
<name>A0ABN2UU97_9ACTN</name>
<keyword evidence="2" id="KW-1185">Reference proteome</keyword>
<reference evidence="1 2" key="1">
    <citation type="journal article" date="2019" name="Int. J. Syst. Evol. Microbiol.">
        <title>The Global Catalogue of Microorganisms (GCM) 10K type strain sequencing project: providing services to taxonomists for standard genome sequencing and annotation.</title>
        <authorList>
            <consortium name="The Broad Institute Genomics Platform"/>
            <consortium name="The Broad Institute Genome Sequencing Center for Infectious Disease"/>
            <person name="Wu L."/>
            <person name="Ma J."/>
        </authorList>
    </citation>
    <scope>NUCLEOTIDE SEQUENCE [LARGE SCALE GENOMIC DNA]</scope>
    <source>
        <strain evidence="1 2">JCM 16014</strain>
    </source>
</reference>
<organism evidence="1 2">
    <name type="scientific">Catenulispora yoronensis</name>
    <dbReference type="NCBI Taxonomy" id="450799"/>
    <lineage>
        <taxon>Bacteria</taxon>
        <taxon>Bacillati</taxon>
        <taxon>Actinomycetota</taxon>
        <taxon>Actinomycetes</taxon>
        <taxon>Catenulisporales</taxon>
        <taxon>Catenulisporaceae</taxon>
        <taxon>Catenulispora</taxon>
    </lineage>
</organism>
<sequence length="108" mass="10698">MAGAAQLALGRYAEARVELGAAAAAHEPGRVLALLCGQLTLACLGEGDVDAALRYLWSAIELVELTGSLGALAVASRATRELVAVSSGAARGGALQAVDRLLAVSAAG</sequence>
<comment type="caution">
    <text evidence="1">The sequence shown here is derived from an EMBL/GenBank/DDBJ whole genome shotgun (WGS) entry which is preliminary data.</text>
</comment>